<dbReference type="EMBL" id="PVTD01000014">
    <property type="protein sequence ID" value="PRY20247.1"/>
    <property type="molecule type" value="Genomic_DNA"/>
</dbReference>
<gene>
    <name evidence="1" type="ORF">CLV78_11432</name>
</gene>
<keyword evidence="2" id="KW-1185">Reference proteome</keyword>
<dbReference type="RefSeq" id="WP_106207908.1">
    <property type="nucleotide sequence ID" value="NZ_PVTD01000014.1"/>
</dbReference>
<dbReference type="SUPFAM" id="SSF53335">
    <property type="entry name" value="S-adenosyl-L-methionine-dependent methyltransferases"/>
    <property type="match status" value="1"/>
</dbReference>
<dbReference type="Proteomes" id="UP000239480">
    <property type="component" value="Unassembled WGS sequence"/>
</dbReference>
<evidence type="ECO:0000313" key="1">
    <source>
        <dbReference type="EMBL" id="PRY20247.1"/>
    </source>
</evidence>
<dbReference type="OrthoDB" id="9765084at2"/>
<dbReference type="InterPro" id="IPR029063">
    <property type="entry name" value="SAM-dependent_MTases_sf"/>
</dbReference>
<dbReference type="Gene3D" id="3.40.50.150">
    <property type="entry name" value="Vaccinia Virus protein VP39"/>
    <property type="match status" value="1"/>
</dbReference>
<reference evidence="1 2" key="1">
    <citation type="submission" date="2018-03" db="EMBL/GenBank/DDBJ databases">
        <title>Genomic Encyclopedia of Archaeal and Bacterial Type Strains, Phase II (KMG-II): from individual species to whole genera.</title>
        <authorList>
            <person name="Goeker M."/>
        </authorList>
    </citation>
    <scope>NUCLEOTIDE SEQUENCE [LARGE SCALE GENOMIC DNA]</scope>
    <source>
        <strain evidence="1 2">DSM 29328</strain>
    </source>
</reference>
<accession>A0A2T0RGH1</accession>
<comment type="caution">
    <text evidence="1">The sequence shown here is derived from an EMBL/GenBank/DDBJ whole genome shotgun (WGS) entry which is preliminary data.</text>
</comment>
<protein>
    <submittedName>
        <fullName evidence="1">Uncharacterized protein DUF1698</fullName>
    </submittedName>
</protein>
<dbReference type="AlphaFoldDB" id="A0A2T0RGH1"/>
<evidence type="ECO:0000313" key="2">
    <source>
        <dbReference type="Proteomes" id="UP000239480"/>
    </source>
</evidence>
<dbReference type="Pfam" id="PF13489">
    <property type="entry name" value="Methyltransf_23"/>
    <property type="match status" value="1"/>
</dbReference>
<organism evidence="1 2">
    <name type="scientific">Aliiruegeria haliotis</name>
    <dbReference type="NCBI Taxonomy" id="1280846"/>
    <lineage>
        <taxon>Bacteria</taxon>
        <taxon>Pseudomonadati</taxon>
        <taxon>Pseudomonadota</taxon>
        <taxon>Alphaproteobacteria</taxon>
        <taxon>Rhodobacterales</taxon>
        <taxon>Roseobacteraceae</taxon>
        <taxon>Aliiruegeria</taxon>
    </lineage>
</organism>
<proteinExistence type="predicted"/>
<sequence>MDSEQLKDWYYEIEVAPGVMSGGRVRGTLGMTREVIANMDLEGARCLDIGTQEAVAPVLMARQGASYVAAYDRLDLSDRLAIVQSSYGVDIDYYHSLEMHQLKQALNEREVPAFDVVIFAGVLYHMIDPLVGFAVARSTLRDGGIAVIESSVYVSDEFVMQFNAGGRYYQGSNYFQVSLACYEYFAHMVRLKPIDLLFTRPSASGISRVSMVCRAVTDVIADADDTWIRKGFVAQDMAAYGLRYRELASDKAPVPYTAINPELVFREGSDCIDVLKTFHASAPVVGSRRKGQLFLEDLK</sequence>
<name>A0A2T0RGH1_9RHOB</name>